<dbReference type="InterPro" id="IPR051602">
    <property type="entry name" value="ACC_Biotin_Carboxylase"/>
</dbReference>
<comment type="function">
    <text evidence="1">This protein is a component of the acetyl coenzyme A carboxylase complex; first, biotin carboxylase catalyzes the carboxylation of the carrier protein and then the transcarboxylase transfers the carboxyl group to form malonyl-CoA.</text>
</comment>
<dbReference type="Gene3D" id="3.30.470.20">
    <property type="entry name" value="ATP-grasp fold, B domain"/>
    <property type="match status" value="1"/>
</dbReference>
<dbReference type="Proteomes" id="UP000239209">
    <property type="component" value="Unassembled WGS sequence"/>
</dbReference>
<evidence type="ECO:0000256" key="6">
    <source>
        <dbReference type="ARBA" id="ARBA00023267"/>
    </source>
</evidence>
<evidence type="ECO:0000256" key="7">
    <source>
        <dbReference type="ARBA" id="ARBA00048600"/>
    </source>
</evidence>
<comment type="caution">
    <text evidence="11">The sequence shown here is derived from an EMBL/GenBank/DDBJ whole genome shotgun (WGS) entry which is preliminary data.</text>
</comment>
<dbReference type="InterPro" id="IPR011761">
    <property type="entry name" value="ATP-grasp"/>
</dbReference>
<dbReference type="SUPFAM" id="SSF52440">
    <property type="entry name" value="PreATP-grasp domain"/>
    <property type="match status" value="1"/>
</dbReference>
<dbReference type="InterPro" id="IPR011054">
    <property type="entry name" value="Rudment_hybrid_motif"/>
</dbReference>
<sequence>MFDKVLIANRGEIALRVVRACRELGIRSVVVYSTADAASAAVRAADEAVHIGPPPAKASYLHVPNVIEAALKHGVDAIHPGYGFLSEDVDFAEVCSDNDLVFIGPDPEVMRLAGDKVEMRARMITAGLPVLPGSVGAVATVGEAEEIAADIGYPVVVKASAGGGGRGITRARDRAELQRAFTESTTIARALFGAAEVYVESFVDRARHIEVQIMADRHEVVHVAERDCSLQRRRQKLVEETPSALLTPAQREQVTEYAVRGARSIGYLGAGTMEFLVRPDGRATFMELNGRIQVEHPVTEMATGIDLVREQLRIASGERLSFRQDQVVPRGAAIECRINAEDPAACFRPTPGLITSLRPAGGPFVRVDSGVEQGDTIAPYYDSLLAKLIVWAPDRDAAISRMTRALDEFEVEGPGVRTTIPLARRLINTPEFRAGEHTTDFVDAFLARAAEGGTP</sequence>
<dbReference type="NCBIfam" id="NF006367">
    <property type="entry name" value="PRK08591.1"/>
    <property type="match status" value="1"/>
</dbReference>
<feature type="domain" description="ATP-grasp" evidence="9">
    <location>
        <begin position="120"/>
        <end position="316"/>
    </location>
</feature>
<evidence type="ECO:0000256" key="8">
    <source>
        <dbReference type="PROSITE-ProRule" id="PRU00409"/>
    </source>
</evidence>
<protein>
    <recommendedName>
        <fullName evidence="2">biotin carboxylase</fullName>
        <ecNumber evidence="2">6.3.4.14</ecNumber>
    </recommendedName>
</protein>
<keyword evidence="6" id="KW-0092">Biotin</keyword>
<dbReference type="OrthoDB" id="249215at2"/>
<gene>
    <name evidence="11" type="ORF">CLV70_112151</name>
</gene>
<accession>A0A2T0RX72</accession>
<evidence type="ECO:0000256" key="1">
    <source>
        <dbReference type="ARBA" id="ARBA00003761"/>
    </source>
</evidence>
<dbReference type="InterPro" id="IPR005482">
    <property type="entry name" value="Biotin_COase_C"/>
</dbReference>
<dbReference type="Pfam" id="PF00289">
    <property type="entry name" value="Biotin_carb_N"/>
    <property type="match status" value="1"/>
</dbReference>
<dbReference type="InterPro" id="IPR005481">
    <property type="entry name" value="BC-like_N"/>
</dbReference>
<evidence type="ECO:0000259" key="10">
    <source>
        <dbReference type="PROSITE" id="PS50979"/>
    </source>
</evidence>
<dbReference type="GO" id="GO:0046872">
    <property type="term" value="F:metal ion binding"/>
    <property type="evidence" value="ECO:0007669"/>
    <property type="project" value="InterPro"/>
</dbReference>
<dbReference type="AlphaFoldDB" id="A0A2T0RX72"/>
<dbReference type="FunFam" id="3.40.50.20:FF:000010">
    <property type="entry name" value="Propionyl-CoA carboxylase subunit alpha"/>
    <property type="match status" value="1"/>
</dbReference>
<dbReference type="PANTHER" id="PTHR48095">
    <property type="entry name" value="PYRUVATE CARBOXYLASE SUBUNIT A"/>
    <property type="match status" value="1"/>
</dbReference>
<comment type="catalytic activity">
    <reaction evidence="7">
        <text>N(6)-biotinyl-L-lysyl-[protein] + hydrogencarbonate + ATP = N(6)-carboxybiotinyl-L-lysyl-[protein] + ADP + phosphate + H(+)</text>
        <dbReference type="Rhea" id="RHEA:13501"/>
        <dbReference type="Rhea" id="RHEA-COMP:10505"/>
        <dbReference type="Rhea" id="RHEA-COMP:10506"/>
        <dbReference type="ChEBI" id="CHEBI:15378"/>
        <dbReference type="ChEBI" id="CHEBI:17544"/>
        <dbReference type="ChEBI" id="CHEBI:30616"/>
        <dbReference type="ChEBI" id="CHEBI:43474"/>
        <dbReference type="ChEBI" id="CHEBI:83144"/>
        <dbReference type="ChEBI" id="CHEBI:83145"/>
        <dbReference type="ChEBI" id="CHEBI:456216"/>
        <dbReference type="EC" id="6.3.4.14"/>
    </reaction>
</comment>
<dbReference type="GO" id="GO:0004075">
    <property type="term" value="F:biotin carboxylase activity"/>
    <property type="evidence" value="ECO:0007669"/>
    <property type="project" value="UniProtKB-EC"/>
</dbReference>
<name>A0A2T0RX72_9ACTN</name>
<dbReference type="InterPro" id="IPR005479">
    <property type="entry name" value="CPAse_ATP-bd"/>
</dbReference>
<evidence type="ECO:0000256" key="3">
    <source>
        <dbReference type="ARBA" id="ARBA00022598"/>
    </source>
</evidence>
<evidence type="ECO:0000256" key="2">
    <source>
        <dbReference type="ARBA" id="ARBA00013263"/>
    </source>
</evidence>
<reference evidence="11 12" key="1">
    <citation type="submission" date="2018-03" db="EMBL/GenBank/DDBJ databases">
        <title>Genomic Encyclopedia of Archaeal and Bacterial Type Strains, Phase II (KMG-II): from individual species to whole genera.</title>
        <authorList>
            <person name="Goeker M."/>
        </authorList>
    </citation>
    <scope>NUCLEOTIDE SEQUENCE [LARGE SCALE GENOMIC DNA]</scope>
    <source>
        <strain evidence="11 12">DSM 45348</strain>
    </source>
</reference>
<keyword evidence="4 8" id="KW-0547">Nucleotide-binding</keyword>
<dbReference type="EMBL" id="PVZG01000012">
    <property type="protein sequence ID" value="PRY25785.1"/>
    <property type="molecule type" value="Genomic_DNA"/>
</dbReference>
<keyword evidence="5 8" id="KW-0067">ATP-binding</keyword>
<evidence type="ECO:0000259" key="9">
    <source>
        <dbReference type="PROSITE" id="PS50975"/>
    </source>
</evidence>
<dbReference type="SMART" id="SM00878">
    <property type="entry name" value="Biotin_carb_C"/>
    <property type="match status" value="1"/>
</dbReference>
<dbReference type="InterPro" id="IPR016185">
    <property type="entry name" value="PreATP-grasp_dom_sf"/>
</dbReference>
<evidence type="ECO:0000313" key="11">
    <source>
        <dbReference type="EMBL" id="PRY25785.1"/>
    </source>
</evidence>
<organism evidence="11 12">
    <name type="scientific">Pseudosporangium ferrugineum</name>
    <dbReference type="NCBI Taxonomy" id="439699"/>
    <lineage>
        <taxon>Bacteria</taxon>
        <taxon>Bacillati</taxon>
        <taxon>Actinomycetota</taxon>
        <taxon>Actinomycetes</taxon>
        <taxon>Micromonosporales</taxon>
        <taxon>Micromonosporaceae</taxon>
        <taxon>Pseudosporangium</taxon>
    </lineage>
</organism>
<dbReference type="PROSITE" id="PS50975">
    <property type="entry name" value="ATP_GRASP"/>
    <property type="match status" value="1"/>
</dbReference>
<proteinExistence type="predicted"/>
<keyword evidence="3" id="KW-0436">Ligase</keyword>
<dbReference type="EC" id="6.3.4.14" evidence="2"/>
<dbReference type="RefSeq" id="WP_106128970.1">
    <property type="nucleotide sequence ID" value="NZ_PVZG01000012.1"/>
</dbReference>
<evidence type="ECO:0000256" key="5">
    <source>
        <dbReference type="ARBA" id="ARBA00022840"/>
    </source>
</evidence>
<dbReference type="PANTHER" id="PTHR48095:SF2">
    <property type="entry name" value="BIOTIN CARBOXYLASE, CHLOROPLASTIC"/>
    <property type="match status" value="1"/>
</dbReference>
<evidence type="ECO:0000313" key="12">
    <source>
        <dbReference type="Proteomes" id="UP000239209"/>
    </source>
</evidence>
<keyword evidence="12" id="KW-1185">Reference proteome</keyword>
<feature type="domain" description="Biotin carboxylation" evidence="10">
    <location>
        <begin position="1"/>
        <end position="447"/>
    </location>
</feature>
<dbReference type="GO" id="GO:0005524">
    <property type="term" value="F:ATP binding"/>
    <property type="evidence" value="ECO:0007669"/>
    <property type="project" value="UniProtKB-UniRule"/>
</dbReference>
<dbReference type="InterPro" id="IPR011764">
    <property type="entry name" value="Biotin_carboxylation_dom"/>
</dbReference>
<dbReference type="SUPFAM" id="SSF51246">
    <property type="entry name" value="Rudiment single hybrid motif"/>
    <property type="match status" value="1"/>
</dbReference>
<dbReference type="SUPFAM" id="SSF56059">
    <property type="entry name" value="Glutathione synthetase ATP-binding domain-like"/>
    <property type="match status" value="1"/>
</dbReference>
<dbReference type="Pfam" id="PF02786">
    <property type="entry name" value="CPSase_L_D2"/>
    <property type="match status" value="1"/>
</dbReference>
<dbReference type="PROSITE" id="PS50979">
    <property type="entry name" value="BC"/>
    <property type="match status" value="1"/>
</dbReference>
<evidence type="ECO:0000256" key="4">
    <source>
        <dbReference type="ARBA" id="ARBA00022741"/>
    </source>
</evidence>
<dbReference type="PROSITE" id="PS00866">
    <property type="entry name" value="CPSASE_1"/>
    <property type="match status" value="1"/>
</dbReference>
<dbReference type="Pfam" id="PF02785">
    <property type="entry name" value="Biotin_carb_C"/>
    <property type="match status" value="1"/>
</dbReference>